<accession>A0A5B7CVD0</accession>
<name>A0A5B7CVD0_PORTR</name>
<dbReference type="AlphaFoldDB" id="A0A5B7CVD0"/>
<protein>
    <submittedName>
        <fullName evidence="1">Uncharacterized protein</fullName>
    </submittedName>
</protein>
<reference evidence="1 2" key="1">
    <citation type="submission" date="2019-05" db="EMBL/GenBank/DDBJ databases">
        <title>Another draft genome of Portunus trituberculatus and its Hox gene families provides insights of decapod evolution.</title>
        <authorList>
            <person name="Jeong J.-H."/>
            <person name="Song I."/>
            <person name="Kim S."/>
            <person name="Choi T."/>
            <person name="Kim D."/>
            <person name="Ryu S."/>
            <person name="Kim W."/>
        </authorList>
    </citation>
    <scope>NUCLEOTIDE SEQUENCE [LARGE SCALE GENOMIC DNA]</scope>
    <source>
        <tissue evidence="1">Muscle</tissue>
    </source>
</reference>
<organism evidence="1 2">
    <name type="scientific">Portunus trituberculatus</name>
    <name type="common">Swimming crab</name>
    <name type="synonym">Neptunus trituberculatus</name>
    <dbReference type="NCBI Taxonomy" id="210409"/>
    <lineage>
        <taxon>Eukaryota</taxon>
        <taxon>Metazoa</taxon>
        <taxon>Ecdysozoa</taxon>
        <taxon>Arthropoda</taxon>
        <taxon>Crustacea</taxon>
        <taxon>Multicrustacea</taxon>
        <taxon>Malacostraca</taxon>
        <taxon>Eumalacostraca</taxon>
        <taxon>Eucarida</taxon>
        <taxon>Decapoda</taxon>
        <taxon>Pleocyemata</taxon>
        <taxon>Brachyura</taxon>
        <taxon>Eubrachyura</taxon>
        <taxon>Portunoidea</taxon>
        <taxon>Portunidae</taxon>
        <taxon>Portuninae</taxon>
        <taxon>Portunus</taxon>
    </lineage>
</organism>
<sequence length="85" mass="9534">MGAAAYKNSYRGKVVAAGRHVQRRGPSRICRVGIGSCIKQFHHAVHEAILRGRNEWRLVAHRGLAVVDWMTAPQQLAHFRHIASL</sequence>
<evidence type="ECO:0000313" key="2">
    <source>
        <dbReference type="Proteomes" id="UP000324222"/>
    </source>
</evidence>
<proteinExistence type="predicted"/>
<keyword evidence="2" id="KW-1185">Reference proteome</keyword>
<dbReference type="Proteomes" id="UP000324222">
    <property type="component" value="Unassembled WGS sequence"/>
</dbReference>
<dbReference type="EMBL" id="VSRR010000306">
    <property type="protein sequence ID" value="MPC13797.1"/>
    <property type="molecule type" value="Genomic_DNA"/>
</dbReference>
<gene>
    <name evidence="1" type="ORF">E2C01_006544</name>
</gene>
<evidence type="ECO:0000313" key="1">
    <source>
        <dbReference type="EMBL" id="MPC13797.1"/>
    </source>
</evidence>
<comment type="caution">
    <text evidence="1">The sequence shown here is derived from an EMBL/GenBank/DDBJ whole genome shotgun (WGS) entry which is preliminary data.</text>
</comment>